<reference evidence="1 2" key="1">
    <citation type="submission" date="2016-10" db="EMBL/GenBank/DDBJ databases">
        <authorList>
            <person name="Varghese N."/>
            <person name="Submissions S."/>
        </authorList>
    </citation>
    <scope>NUCLEOTIDE SEQUENCE [LARGE SCALE GENOMIC DNA]</scope>
    <source>
        <strain evidence="1 2">DSM 1361</strain>
    </source>
</reference>
<gene>
    <name evidence="1" type="ORF">SAMN02910344_00317</name>
</gene>
<dbReference type="SUPFAM" id="SSF56784">
    <property type="entry name" value="HAD-like"/>
    <property type="match status" value="1"/>
</dbReference>
<proteinExistence type="predicted"/>
<sequence>MIYCVDLDGTLISNDMSVTSFFETILKKPQLIPACYRWHHEGGRARLKYNIGEIYNVDISRLKFNLELIDYLKELAENPDNSIYLVSGSTQSIVSKIASYFSFFKEGFGSSIDVNLTGKNKLALIKKYFGDSDVCYIGNARVDLKVWEGTHSGIVVSNCGSFISSAKKVTRIEKVFKGRFAHLNQEYISNKG</sequence>
<dbReference type="InterPro" id="IPR036412">
    <property type="entry name" value="HAD-like_sf"/>
</dbReference>
<dbReference type="EMBL" id="FOXF01000003">
    <property type="protein sequence ID" value="SFP05069.1"/>
    <property type="molecule type" value="Genomic_DNA"/>
</dbReference>
<dbReference type="InterPro" id="IPR023214">
    <property type="entry name" value="HAD_sf"/>
</dbReference>
<organism evidence="1 2">
    <name type="scientific">Ruminobacter amylophilus</name>
    <dbReference type="NCBI Taxonomy" id="867"/>
    <lineage>
        <taxon>Bacteria</taxon>
        <taxon>Pseudomonadati</taxon>
        <taxon>Pseudomonadota</taxon>
        <taxon>Gammaproteobacteria</taxon>
        <taxon>Aeromonadales</taxon>
        <taxon>Succinivibrionaceae</taxon>
        <taxon>Ruminobacter</taxon>
    </lineage>
</organism>
<keyword evidence="2" id="KW-1185">Reference proteome</keyword>
<accession>A0A662ZEJ1</accession>
<dbReference type="Proteomes" id="UP000243745">
    <property type="component" value="Unassembled WGS sequence"/>
</dbReference>
<evidence type="ECO:0000313" key="2">
    <source>
        <dbReference type="Proteomes" id="UP000243745"/>
    </source>
</evidence>
<dbReference type="RefSeq" id="WP_093140315.1">
    <property type="nucleotide sequence ID" value="NZ_FOXF01000003.1"/>
</dbReference>
<evidence type="ECO:0000313" key="1">
    <source>
        <dbReference type="EMBL" id="SFP05069.1"/>
    </source>
</evidence>
<dbReference type="OrthoDB" id="9803632at2"/>
<name>A0A662ZEJ1_9GAMM</name>
<dbReference type="Gene3D" id="3.40.50.1000">
    <property type="entry name" value="HAD superfamily/HAD-like"/>
    <property type="match status" value="1"/>
</dbReference>
<dbReference type="AlphaFoldDB" id="A0A662ZEJ1"/>
<protein>
    <submittedName>
        <fullName evidence="1">Uncharacterized protein</fullName>
    </submittedName>
</protein>